<dbReference type="Ensembl" id="ENSUMAT00000012067.1">
    <property type="protein sequence ID" value="ENSUMAP00000010105.1"/>
    <property type="gene ID" value="ENSUMAG00000007603.1"/>
</dbReference>
<proteinExistence type="inferred from homology"/>
<dbReference type="AlphaFoldDB" id="A0A452TPS9"/>
<dbReference type="GO" id="GO:0004896">
    <property type="term" value="F:cytokine receptor activity"/>
    <property type="evidence" value="ECO:0007669"/>
    <property type="project" value="InterPro"/>
</dbReference>
<dbReference type="SMART" id="SM00060">
    <property type="entry name" value="FN3"/>
    <property type="match status" value="2"/>
</dbReference>
<evidence type="ECO:0000256" key="5">
    <source>
        <dbReference type="ARBA" id="ARBA00022729"/>
    </source>
</evidence>
<sequence>MWPVPGVSLSVQGWHASVGAQPVPWCPYGSEKVPQVGLPPQGRACLWLCDLECGALARVGPHCCRWSVSEGAFSLLSLALSSPCVSPSPCLSSVSAFGSWAPISVSVPLAVCLCVSPRTGLSHPSPCPLPPPGVSPVLVFSAAGRKDLQSGCCGKGHGGSTSLFRGFLLSRPPSPVPGASRTPRPAATGEGNRAPPLPLLSSLLAPHTGQGVRPREGEVGALTGGCTSPSSGTRVPCLPEVLAAPAPDSRAWGLMASRLLLALTLWTGCSPCGGREAAPTQPKVRCRASRYPVAVDCFWTQPPAPHSARPTSFIATYRLGVAAHGESRPCLQLTPEATSCTIPDVQMFSMVPYILNVTAVQPWGSSSSFVPFVPEHIIKPDPPEGLRLRLLPGQQLWVQWEPPRSWPFPEIFSLKYWVRYKHHGSSRFRQVGPIEATSFTLRAVRPQTRYCVQVAAQDLTDYGERSDWSLPAAACKLMGK</sequence>
<keyword evidence="5" id="KW-0732">Signal</keyword>
<dbReference type="FunFam" id="2.60.40.10:FF:000136">
    <property type="entry name" value="Ciliary neurotrophic factor receptor alpha"/>
    <property type="match status" value="1"/>
</dbReference>
<gene>
    <name evidence="13" type="primary">EBI3</name>
</gene>
<dbReference type="GO" id="GO:0002376">
    <property type="term" value="P:immune system process"/>
    <property type="evidence" value="ECO:0007669"/>
    <property type="project" value="UniProtKB-ARBA"/>
</dbReference>
<dbReference type="CDD" id="cd00063">
    <property type="entry name" value="FN3"/>
    <property type="match status" value="1"/>
</dbReference>
<evidence type="ECO:0000256" key="3">
    <source>
        <dbReference type="ARBA" id="ARBA00022514"/>
    </source>
</evidence>
<dbReference type="OMA" id="RPQTRYC"/>
<keyword evidence="4" id="KW-0964">Secreted</keyword>
<comment type="function">
    <text evidence="8">Associates with IL27 to form the IL-27 interleukin, a heterodimeric cytokine which functions in innate immunity. IL-27 has pro- and anti-inflammatory properties, that can regulate T-helper cell development, suppress T-cell proliferation, stimulate cytotoxic T-cell activity, induce isotype switching in B-cells, and that has diverse effects on innate immune cells. Among its target cells are CD4 T-helper cells which can differentiate in type 1 effector cells (TH1), type 2 effector cells (TH2) and IL17 producing helper T-cells (TH17). It drives rapid clonal expansion of naive but not memory CD4 T-cells. It also strongly synergizes with IL-12 to trigger interferon-gamma/IFN-gamma production of naive CD4 T-cells, binds to the cytokine receptor WSX-1/TCCR. Another important role of IL-27 is its antitumor activity as well as its antiangiogenic activity with activation of production of antiangiogenic chemokines.</text>
</comment>
<comment type="similarity">
    <text evidence="2">Belongs to the type I cytokine receptor family. Type 3 subfamily.</text>
</comment>
<evidence type="ECO:0000256" key="11">
    <source>
        <dbReference type="SAM" id="MobiDB-lite"/>
    </source>
</evidence>
<evidence type="ECO:0000256" key="10">
    <source>
        <dbReference type="ARBA" id="ARBA00074578"/>
    </source>
</evidence>
<evidence type="ECO:0000256" key="7">
    <source>
        <dbReference type="ARBA" id="ARBA00023180"/>
    </source>
</evidence>
<dbReference type="Gene3D" id="2.60.40.10">
    <property type="entry name" value="Immunoglobulins"/>
    <property type="match status" value="2"/>
</dbReference>
<protein>
    <recommendedName>
        <fullName evidence="10">Interleukin-27 subunit beta</fullName>
    </recommendedName>
</protein>
<evidence type="ECO:0000256" key="1">
    <source>
        <dbReference type="ARBA" id="ARBA00004613"/>
    </source>
</evidence>
<name>A0A452TPS9_URSMA</name>
<evidence type="ECO:0000256" key="4">
    <source>
        <dbReference type="ARBA" id="ARBA00022525"/>
    </source>
</evidence>
<keyword evidence="3" id="KW-0202">Cytokine</keyword>
<feature type="region of interest" description="Disordered" evidence="11">
    <location>
        <begin position="172"/>
        <end position="227"/>
    </location>
</feature>
<dbReference type="PROSITE" id="PS01354">
    <property type="entry name" value="HEMATOPO_REC_L_F3"/>
    <property type="match status" value="1"/>
</dbReference>
<keyword evidence="6" id="KW-0677">Repeat</keyword>
<dbReference type="InterPro" id="IPR003961">
    <property type="entry name" value="FN3_dom"/>
</dbReference>
<evidence type="ECO:0000313" key="13">
    <source>
        <dbReference type="Ensembl" id="ENSUMAP00000010105"/>
    </source>
</evidence>
<dbReference type="Pfam" id="PF24031">
    <property type="entry name" value="FN3_IL27B_N"/>
    <property type="match status" value="1"/>
</dbReference>
<dbReference type="GeneTree" id="ENSGT00940000160050"/>
<evidence type="ECO:0000256" key="6">
    <source>
        <dbReference type="ARBA" id="ARBA00022737"/>
    </source>
</evidence>
<feature type="domain" description="Fibronectin type-III" evidence="12">
    <location>
        <begin position="382"/>
        <end position="477"/>
    </location>
</feature>
<dbReference type="SUPFAM" id="SSF49265">
    <property type="entry name" value="Fibronectin type III"/>
    <property type="match status" value="2"/>
</dbReference>
<dbReference type="InterPro" id="IPR003530">
    <property type="entry name" value="Hematopoietin_rcpt_L_F3_CS"/>
</dbReference>
<comment type="subunit">
    <text evidence="9">Heterodimer with IL27/IL27A; not disulfide-linked. This heterodimer is known as interleukin IL-27. Heterodimer with IL12A; not disulfide-linked. This heterodimer is known as interleukin IL-35. Interacts with SQSTM1.</text>
</comment>
<dbReference type="PANTHER" id="PTHR48483">
    <property type="entry name" value="INTERLEUKIN-27 SUBUNIT BETA"/>
    <property type="match status" value="1"/>
</dbReference>
<organism evidence="13">
    <name type="scientific">Ursus maritimus</name>
    <name type="common">Polar bear</name>
    <name type="synonym">Thalarctos maritimus</name>
    <dbReference type="NCBI Taxonomy" id="29073"/>
    <lineage>
        <taxon>Eukaryota</taxon>
        <taxon>Metazoa</taxon>
        <taxon>Chordata</taxon>
        <taxon>Craniata</taxon>
        <taxon>Vertebrata</taxon>
        <taxon>Euteleostomi</taxon>
        <taxon>Mammalia</taxon>
        <taxon>Eutheria</taxon>
        <taxon>Laurasiatheria</taxon>
        <taxon>Carnivora</taxon>
        <taxon>Caniformia</taxon>
        <taxon>Ursidae</taxon>
        <taxon>Ursus</taxon>
    </lineage>
</organism>
<dbReference type="InterPro" id="IPR056621">
    <property type="entry name" value="FN3_IL27B_N"/>
</dbReference>
<dbReference type="InterPro" id="IPR036116">
    <property type="entry name" value="FN3_sf"/>
</dbReference>
<accession>A0A452TPS9</accession>
<dbReference type="GO" id="GO:0005615">
    <property type="term" value="C:extracellular space"/>
    <property type="evidence" value="ECO:0007669"/>
    <property type="project" value="UniProtKB-KW"/>
</dbReference>
<dbReference type="FunFam" id="2.60.40.10:FF:001499">
    <property type="entry name" value="Interleukin-27 subunit beta"/>
    <property type="match status" value="1"/>
</dbReference>
<keyword evidence="7" id="KW-0325">Glycoprotein</keyword>
<dbReference type="GO" id="GO:0005125">
    <property type="term" value="F:cytokine activity"/>
    <property type="evidence" value="ECO:0007669"/>
    <property type="project" value="UniProtKB-KW"/>
</dbReference>
<reference evidence="13" key="1">
    <citation type="submission" date="2019-03" db="UniProtKB">
        <authorList>
            <consortium name="Ensembl"/>
        </authorList>
    </citation>
    <scope>IDENTIFICATION</scope>
</reference>
<comment type="subcellular location">
    <subcellularLocation>
        <location evidence="1">Secreted</location>
    </subcellularLocation>
</comment>
<evidence type="ECO:0000256" key="8">
    <source>
        <dbReference type="ARBA" id="ARBA00060104"/>
    </source>
</evidence>
<dbReference type="PANTHER" id="PTHR48483:SF2">
    <property type="entry name" value="INTERLEUKIN-27 SUBUNIT BETA"/>
    <property type="match status" value="1"/>
</dbReference>
<dbReference type="GO" id="GO:0016020">
    <property type="term" value="C:membrane"/>
    <property type="evidence" value="ECO:0007669"/>
    <property type="project" value="InterPro"/>
</dbReference>
<evidence type="ECO:0000256" key="9">
    <source>
        <dbReference type="ARBA" id="ARBA00064712"/>
    </source>
</evidence>
<evidence type="ECO:0000259" key="12">
    <source>
        <dbReference type="PROSITE" id="PS50853"/>
    </source>
</evidence>
<dbReference type="InterPro" id="IPR053073">
    <property type="entry name" value="IL11/IL27_subunit_beta"/>
</dbReference>
<evidence type="ECO:0000256" key="2">
    <source>
        <dbReference type="ARBA" id="ARBA00010890"/>
    </source>
</evidence>
<dbReference type="InterPro" id="IPR013783">
    <property type="entry name" value="Ig-like_fold"/>
</dbReference>
<dbReference type="PROSITE" id="PS50853">
    <property type="entry name" value="FN3"/>
    <property type="match status" value="1"/>
</dbReference>